<keyword evidence="2" id="KW-0812">Transmembrane</keyword>
<comment type="caution">
    <text evidence="3">The sequence shown here is derived from an EMBL/GenBank/DDBJ whole genome shotgun (WGS) entry which is preliminary data.</text>
</comment>
<evidence type="ECO:0000313" key="3">
    <source>
        <dbReference type="EMBL" id="KAJ8425437.1"/>
    </source>
</evidence>
<accession>A0A9Q1GPY7</accession>
<dbReference type="Proteomes" id="UP001153076">
    <property type="component" value="Unassembled WGS sequence"/>
</dbReference>
<organism evidence="3 4">
    <name type="scientific">Carnegiea gigantea</name>
    <dbReference type="NCBI Taxonomy" id="171969"/>
    <lineage>
        <taxon>Eukaryota</taxon>
        <taxon>Viridiplantae</taxon>
        <taxon>Streptophyta</taxon>
        <taxon>Embryophyta</taxon>
        <taxon>Tracheophyta</taxon>
        <taxon>Spermatophyta</taxon>
        <taxon>Magnoliopsida</taxon>
        <taxon>eudicotyledons</taxon>
        <taxon>Gunneridae</taxon>
        <taxon>Pentapetalae</taxon>
        <taxon>Caryophyllales</taxon>
        <taxon>Cactineae</taxon>
        <taxon>Cactaceae</taxon>
        <taxon>Cactoideae</taxon>
        <taxon>Echinocereeae</taxon>
        <taxon>Carnegiea</taxon>
    </lineage>
</organism>
<evidence type="ECO:0000313" key="4">
    <source>
        <dbReference type="Proteomes" id="UP001153076"/>
    </source>
</evidence>
<keyword evidence="2" id="KW-0472">Membrane</keyword>
<comment type="subcellular location">
    <subcellularLocation>
        <location evidence="1">Membrane</location>
        <topology evidence="1">Multi-pass membrane protein</topology>
    </subcellularLocation>
</comment>
<keyword evidence="4" id="KW-1185">Reference proteome</keyword>
<reference evidence="3" key="1">
    <citation type="submission" date="2022-04" db="EMBL/GenBank/DDBJ databases">
        <title>Carnegiea gigantea Genome sequencing and assembly v2.</title>
        <authorList>
            <person name="Copetti D."/>
            <person name="Sanderson M.J."/>
            <person name="Burquez A."/>
            <person name="Wojciechowski M.F."/>
        </authorList>
    </citation>
    <scope>NUCLEOTIDE SEQUENCE</scope>
    <source>
        <strain evidence="3">SGP5-SGP5p</strain>
        <tissue evidence="3">Aerial part</tissue>
    </source>
</reference>
<dbReference type="AlphaFoldDB" id="A0A9Q1GPY7"/>
<dbReference type="EMBL" id="JAKOGI010001474">
    <property type="protein sequence ID" value="KAJ8425437.1"/>
    <property type="molecule type" value="Genomic_DNA"/>
</dbReference>
<proteinExistence type="predicted"/>
<dbReference type="InterPro" id="IPR008896">
    <property type="entry name" value="TIC214"/>
</dbReference>
<dbReference type="OrthoDB" id="1401014at2759"/>
<dbReference type="Pfam" id="PF05758">
    <property type="entry name" value="Ycf1"/>
    <property type="match status" value="3"/>
</dbReference>
<dbReference type="GO" id="GO:0016020">
    <property type="term" value="C:membrane"/>
    <property type="evidence" value="ECO:0007669"/>
    <property type="project" value="UniProtKB-SubCell"/>
</dbReference>
<evidence type="ECO:0008006" key="5">
    <source>
        <dbReference type="Google" id="ProtNLM"/>
    </source>
</evidence>
<gene>
    <name evidence="3" type="ORF">Cgig2_032237</name>
</gene>
<feature type="transmembrane region" description="Helical" evidence="2">
    <location>
        <begin position="190"/>
        <end position="213"/>
    </location>
</feature>
<evidence type="ECO:0000256" key="2">
    <source>
        <dbReference type="SAM" id="Phobius"/>
    </source>
</evidence>
<protein>
    <recommendedName>
        <fullName evidence="5">Ycf1</fullName>
    </recommendedName>
</protein>
<keyword evidence="2" id="KW-1133">Transmembrane helix</keyword>
<sequence>MGLLRTEKKNDPVPLLILPKLRNPLDMMKNGSCSILDRRSLYGKSESGLDEGFKSEVYDFRSEINNEFRSRLAESEEDLQSEQGAQDLVDRIVWAPRIWNRLCFLFDSIVRTTELEFPYWARSLRDKWIIYDYDEDELEESEFLQSGTVPGLEPSRSLAQDFESRVSTISPPRHLESDLASLSMRIMNSVIVVGLYYGFLTTFSIGPSYCLLFQAHIKKKEKKQSIRSITPSSFLTRKIPEEKHVEREKTSEEGLTAKNPSPSLFKLLKEVYYKNIATSFCGNQDILKLEILKGDSKISLWVEKPLIISILFYYNCWNRPMRYIKNKQLENAKNVKKLLQEKKSEKKVPRWPYKLIDELEHLHKEAEDGVEHVDDIREIPARRIILFKTQATKKEPSCLIIYKRYIPGP</sequence>
<evidence type="ECO:0000256" key="1">
    <source>
        <dbReference type="ARBA" id="ARBA00004141"/>
    </source>
</evidence>
<name>A0A9Q1GPY7_9CARY</name>